<dbReference type="RefSeq" id="WP_146651155.1">
    <property type="nucleotide sequence ID" value="NZ_CP012333.1"/>
</dbReference>
<evidence type="ECO:0000313" key="13">
    <source>
        <dbReference type="EMBL" id="AKU99753.1"/>
    </source>
</evidence>
<name>A0A0K1Q1U8_9BACT</name>
<feature type="transmembrane region" description="Helical" evidence="10">
    <location>
        <begin position="52"/>
        <end position="71"/>
    </location>
</feature>
<keyword evidence="7 10" id="KW-1133">Transmembrane helix</keyword>
<dbReference type="PROSITE" id="PS00211">
    <property type="entry name" value="ABC_TRANSPORTER_1"/>
    <property type="match status" value="1"/>
</dbReference>
<dbReference type="InterPro" id="IPR017871">
    <property type="entry name" value="ABC_transporter-like_CS"/>
</dbReference>
<dbReference type="Gene3D" id="3.40.50.300">
    <property type="entry name" value="P-loop containing nucleotide triphosphate hydrolases"/>
    <property type="match status" value="1"/>
</dbReference>
<reference evidence="13 14" key="1">
    <citation type="submission" date="2015-08" db="EMBL/GenBank/DDBJ databases">
        <authorList>
            <person name="Babu N.S."/>
            <person name="Beckwith C.J."/>
            <person name="Beseler K.G."/>
            <person name="Brison A."/>
            <person name="Carone J.V."/>
            <person name="Caskin T.P."/>
            <person name="Diamond M."/>
            <person name="Durham M.E."/>
            <person name="Foxe J.M."/>
            <person name="Go M."/>
            <person name="Henderson B.A."/>
            <person name="Jones I.B."/>
            <person name="McGettigan J.A."/>
            <person name="Micheletti S.J."/>
            <person name="Nasrallah M.E."/>
            <person name="Ortiz D."/>
            <person name="Piller C.R."/>
            <person name="Privatt S.R."/>
            <person name="Schneider S.L."/>
            <person name="Sharp S."/>
            <person name="Smith T.C."/>
            <person name="Stanton J.D."/>
            <person name="Ullery H.E."/>
            <person name="Wilson R.J."/>
            <person name="Serrano M.G."/>
            <person name="Buck G."/>
            <person name="Lee V."/>
            <person name="Wang Y."/>
            <person name="Carvalho R."/>
            <person name="Voegtly L."/>
            <person name="Shi R."/>
            <person name="Duckworth R."/>
            <person name="Johnson A."/>
            <person name="Loviza R."/>
            <person name="Walstead R."/>
            <person name="Shah Z."/>
            <person name="Kiflezghi M."/>
            <person name="Wade K."/>
            <person name="Ball S.L."/>
            <person name="Bradley K.W."/>
            <person name="Asai D.J."/>
            <person name="Bowman C.A."/>
            <person name="Russell D.A."/>
            <person name="Pope W.H."/>
            <person name="Jacobs-Sera D."/>
            <person name="Hendrix R.W."/>
            <person name="Hatfull G.F."/>
        </authorList>
    </citation>
    <scope>NUCLEOTIDE SEQUENCE [LARGE SCALE GENOMIC DNA]</scope>
    <source>
        <strain evidence="13 14">DSM 27648</strain>
    </source>
</reference>
<evidence type="ECO:0000313" key="14">
    <source>
        <dbReference type="Proteomes" id="UP000064967"/>
    </source>
</evidence>
<comment type="subcellular location">
    <subcellularLocation>
        <location evidence="1">Cell membrane</location>
        <topology evidence="1">Multi-pass membrane protein</topology>
    </subcellularLocation>
</comment>
<dbReference type="GO" id="GO:0005886">
    <property type="term" value="C:plasma membrane"/>
    <property type="evidence" value="ECO:0007669"/>
    <property type="project" value="UniProtKB-SubCell"/>
</dbReference>
<feature type="transmembrane region" description="Helical" evidence="10">
    <location>
        <begin position="272"/>
        <end position="297"/>
    </location>
</feature>
<dbReference type="PROSITE" id="PS50893">
    <property type="entry name" value="ABC_TRANSPORTER_2"/>
    <property type="match status" value="1"/>
</dbReference>
<evidence type="ECO:0000259" key="11">
    <source>
        <dbReference type="PROSITE" id="PS50893"/>
    </source>
</evidence>
<dbReference type="EMBL" id="CP012333">
    <property type="protein sequence ID" value="AKU99753.1"/>
    <property type="molecule type" value="Genomic_DNA"/>
</dbReference>
<feature type="transmembrane region" description="Helical" evidence="10">
    <location>
        <begin position="91"/>
        <end position="115"/>
    </location>
</feature>
<evidence type="ECO:0000256" key="1">
    <source>
        <dbReference type="ARBA" id="ARBA00004651"/>
    </source>
</evidence>
<protein>
    <submittedName>
        <fullName evidence="13">ABC transporter, ATP-binding protein</fullName>
    </submittedName>
</protein>
<sequence length="626" mass="68356">MSAQPVKASTAKAPPKGRAGGTLRDFHEEDKLGAAYDTQLLRRLWPFLRPHGKYLAISTGLILFVAALNLVRPLVMGSLVANAEKGEPSGLLKYGVILSAVVVGTQALSFVQMYAMQIAGARAMADLRAHLFDFMQRLALRYYDRTPVGRLVTRATNDVDAVNELFASGVLNAIGDLVALIGIVIMMVVLDARMSLIAFAALPVVGAIVWFVRSRARQAYRDIRVKTARLNAFLNEQVAGMSVVQAYAREDEMASEFDSINVEYRDANKQSIFYEAVLDAAIEMVGIVCIASVLWWAGFKRIDNAAIAFPLVVTFTQYIKQFFEPVSLLAQRYTILQSAMSGAERIFKLLDEGELEKVPGPRSKALSTGGPNEAVALEDVTFSYKAGKPVLRDVSFHVNAGEKIALVGATGAGKTTVTSLLLRLYEHESGSVRVLGKDVDSYDRRELRELFSVVPQDVFLFAGTVASNVAMSADEPDLLRVEQALAKVGALDLFLRRPGGLEARVDERGANFSAGERQLIAFARALYKDAPVLILDEATASIDSDTEARLQAALEAVMAGRTALVIAHRLSTIRAVDRIVVFHRGRVVETGSHEELLAKDGVYARLYRLQFAVEAQEKQEQALADA</sequence>
<dbReference type="KEGG" id="llu:AKJ09_06417"/>
<dbReference type="InterPro" id="IPR003439">
    <property type="entry name" value="ABC_transporter-like_ATP-bd"/>
</dbReference>
<proteinExistence type="predicted"/>
<feature type="transmembrane region" description="Helical" evidence="10">
    <location>
        <begin position="196"/>
        <end position="212"/>
    </location>
</feature>
<evidence type="ECO:0000259" key="12">
    <source>
        <dbReference type="PROSITE" id="PS50929"/>
    </source>
</evidence>
<dbReference type="SUPFAM" id="SSF90123">
    <property type="entry name" value="ABC transporter transmembrane region"/>
    <property type="match status" value="1"/>
</dbReference>
<evidence type="ECO:0000256" key="6">
    <source>
        <dbReference type="ARBA" id="ARBA00022840"/>
    </source>
</evidence>
<evidence type="ECO:0000256" key="7">
    <source>
        <dbReference type="ARBA" id="ARBA00022989"/>
    </source>
</evidence>
<dbReference type="InterPro" id="IPR039421">
    <property type="entry name" value="Type_1_exporter"/>
</dbReference>
<dbReference type="SMART" id="SM00382">
    <property type="entry name" value="AAA"/>
    <property type="match status" value="1"/>
</dbReference>
<gene>
    <name evidence="13" type="ORF">AKJ09_06417</name>
</gene>
<dbReference type="Proteomes" id="UP000064967">
    <property type="component" value="Chromosome"/>
</dbReference>
<evidence type="ECO:0000256" key="3">
    <source>
        <dbReference type="ARBA" id="ARBA00022475"/>
    </source>
</evidence>
<dbReference type="Pfam" id="PF00005">
    <property type="entry name" value="ABC_tran"/>
    <property type="match status" value="1"/>
</dbReference>
<dbReference type="InterPro" id="IPR003593">
    <property type="entry name" value="AAA+_ATPase"/>
</dbReference>
<dbReference type="FunFam" id="3.40.50.300:FF:000221">
    <property type="entry name" value="Multidrug ABC transporter ATP-binding protein"/>
    <property type="match status" value="1"/>
</dbReference>
<evidence type="ECO:0000256" key="5">
    <source>
        <dbReference type="ARBA" id="ARBA00022741"/>
    </source>
</evidence>
<dbReference type="InterPro" id="IPR027417">
    <property type="entry name" value="P-loop_NTPase"/>
</dbReference>
<dbReference type="AlphaFoldDB" id="A0A0K1Q1U8"/>
<dbReference type="PANTHER" id="PTHR43394">
    <property type="entry name" value="ATP-DEPENDENT PERMEASE MDL1, MITOCHONDRIAL"/>
    <property type="match status" value="1"/>
</dbReference>
<keyword evidence="5" id="KW-0547">Nucleotide-binding</keyword>
<dbReference type="GO" id="GO:0016887">
    <property type="term" value="F:ATP hydrolysis activity"/>
    <property type="evidence" value="ECO:0007669"/>
    <property type="project" value="InterPro"/>
</dbReference>
<keyword evidence="14" id="KW-1185">Reference proteome</keyword>
<organism evidence="13 14">
    <name type="scientific">Labilithrix luteola</name>
    <dbReference type="NCBI Taxonomy" id="1391654"/>
    <lineage>
        <taxon>Bacteria</taxon>
        <taxon>Pseudomonadati</taxon>
        <taxon>Myxococcota</taxon>
        <taxon>Polyangia</taxon>
        <taxon>Polyangiales</taxon>
        <taxon>Labilitrichaceae</taxon>
        <taxon>Labilithrix</taxon>
    </lineage>
</organism>
<dbReference type="OrthoDB" id="9772049at2"/>
<dbReference type="STRING" id="1391654.AKJ09_06417"/>
<evidence type="ECO:0000256" key="2">
    <source>
        <dbReference type="ARBA" id="ARBA00022448"/>
    </source>
</evidence>
<evidence type="ECO:0000256" key="10">
    <source>
        <dbReference type="SAM" id="Phobius"/>
    </source>
</evidence>
<accession>A0A0K1Q1U8</accession>
<keyword evidence="3" id="KW-1003">Cell membrane</keyword>
<keyword evidence="4 10" id="KW-0812">Transmembrane</keyword>
<feature type="region of interest" description="Disordered" evidence="9">
    <location>
        <begin position="1"/>
        <end position="24"/>
    </location>
</feature>
<evidence type="ECO:0000256" key="8">
    <source>
        <dbReference type="ARBA" id="ARBA00023136"/>
    </source>
</evidence>
<feature type="transmembrane region" description="Helical" evidence="10">
    <location>
        <begin position="170"/>
        <end position="190"/>
    </location>
</feature>
<dbReference type="InterPro" id="IPR011527">
    <property type="entry name" value="ABC1_TM_dom"/>
</dbReference>
<evidence type="ECO:0000256" key="9">
    <source>
        <dbReference type="SAM" id="MobiDB-lite"/>
    </source>
</evidence>
<dbReference type="Gene3D" id="1.20.1560.10">
    <property type="entry name" value="ABC transporter type 1, transmembrane domain"/>
    <property type="match status" value="1"/>
</dbReference>
<keyword evidence="8 10" id="KW-0472">Membrane</keyword>
<dbReference type="InterPro" id="IPR036640">
    <property type="entry name" value="ABC1_TM_sf"/>
</dbReference>
<feature type="domain" description="ABC transmembrane type-1" evidence="12">
    <location>
        <begin position="56"/>
        <end position="338"/>
    </location>
</feature>
<dbReference type="GO" id="GO:0015421">
    <property type="term" value="F:ABC-type oligopeptide transporter activity"/>
    <property type="evidence" value="ECO:0007669"/>
    <property type="project" value="TreeGrafter"/>
</dbReference>
<dbReference type="GO" id="GO:0005524">
    <property type="term" value="F:ATP binding"/>
    <property type="evidence" value="ECO:0007669"/>
    <property type="project" value="UniProtKB-KW"/>
</dbReference>
<evidence type="ECO:0000256" key="4">
    <source>
        <dbReference type="ARBA" id="ARBA00022692"/>
    </source>
</evidence>
<keyword evidence="6 13" id="KW-0067">ATP-binding</keyword>
<feature type="domain" description="ABC transporter" evidence="11">
    <location>
        <begin position="375"/>
        <end position="609"/>
    </location>
</feature>
<keyword evidence="2" id="KW-0813">Transport</keyword>
<dbReference type="PROSITE" id="PS50929">
    <property type="entry name" value="ABC_TM1F"/>
    <property type="match status" value="1"/>
</dbReference>
<dbReference type="PANTHER" id="PTHR43394:SF1">
    <property type="entry name" value="ATP-BINDING CASSETTE SUB-FAMILY B MEMBER 10, MITOCHONDRIAL"/>
    <property type="match status" value="1"/>
</dbReference>
<dbReference type="SUPFAM" id="SSF52540">
    <property type="entry name" value="P-loop containing nucleoside triphosphate hydrolases"/>
    <property type="match status" value="1"/>
</dbReference>
<dbReference type="Pfam" id="PF00664">
    <property type="entry name" value="ABC_membrane"/>
    <property type="match status" value="1"/>
</dbReference>
<dbReference type="CDD" id="cd18544">
    <property type="entry name" value="ABC_6TM_TmrA_like"/>
    <property type="match status" value="1"/>
</dbReference>